<evidence type="ECO:0000313" key="2">
    <source>
        <dbReference type="Proteomes" id="UP000501690"/>
    </source>
</evidence>
<protein>
    <submittedName>
        <fullName evidence="1">Uncharacterized protein</fullName>
    </submittedName>
</protein>
<accession>A0A4D6LQ78</accession>
<keyword evidence="2" id="KW-1185">Reference proteome</keyword>
<name>A0A4D6LQ78_VIGUN</name>
<gene>
    <name evidence="1" type="ORF">DEO72_LG4g1108</name>
</gene>
<proteinExistence type="predicted"/>
<reference evidence="1 2" key="1">
    <citation type="submission" date="2019-04" db="EMBL/GenBank/DDBJ databases">
        <title>An improved genome assembly and genetic linkage map for asparagus bean, Vigna unguiculata ssp. sesquipedialis.</title>
        <authorList>
            <person name="Xia Q."/>
            <person name="Zhang R."/>
            <person name="Dong Y."/>
        </authorList>
    </citation>
    <scope>NUCLEOTIDE SEQUENCE [LARGE SCALE GENOMIC DNA]</scope>
    <source>
        <tissue evidence="1">Leaf</tissue>
    </source>
</reference>
<dbReference type="AlphaFoldDB" id="A0A4D6LQ78"/>
<dbReference type="Proteomes" id="UP000501690">
    <property type="component" value="Linkage Group LG4"/>
</dbReference>
<sequence length="73" mass="8312">MKSVGASNSFLGLRGKLWLWGNSSASASKHDEEQRKICLEMQELESEKAMVQDKPEIEEQEDELVVVNDKYVI</sequence>
<evidence type="ECO:0000313" key="1">
    <source>
        <dbReference type="EMBL" id="QCD90154.1"/>
    </source>
</evidence>
<organism evidence="1 2">
    <name type="scientific">Vigna unguiculata</name>
    <name type="common">Cowpea</name>
    <dbReference type="NCBI Taxonomy" id="3917"/>
    <lineage>
        <taxon>Eukaryota</taxon>
        <taxon>Viridiplantae</taxon>
        <taxon>Streptophyta</taxon>
        <taxon>Embryophyta</taxon>
        <taxon>Tracheophyta</taxon>
        <taxon>Spermatophyta</taxon>
        <taxon>Magnoliopsida</taxon>
        <taxon>eudicotyledons</taxon>
        <taxon>Gunneridae</taxon>
        <taxon>Pentapetalae</taxon>
        <taxon>rosids</taxon>
        <taxon>fabids</taxon>
        <taxon>Fabales</taxon>
        <taxon>Fabaceae</taxon>
        <taxon>Papilionoideae</taxon>
        <taxon>50 kb inversion clade</taxon>
        <taxon>NPAAA clade</taxon>
        <taxon>indigoferoid/millettioid clade</taxon>
        <taxon>Phaseoleae</taxon>
        <taxon>Vigna</taxon>
    </lineage>
</organism>
<dbReference type="EMBL" id="CP039348">
    <property type="protein sequence ID" value="QCD90154.1"/>
    <property type="molecule type" value="Genomic_DNA"/>
</dbReference>